<keyword evidence="3" id="KW-0347">Helicase</keyword>
<dbReference type="Pfam" id="PF13362">
    <property type="entry name" value="Toprim_3"/>
    <property type="match status" value="1"/>
</dbReference>
<sequence length="299" mass="32699">MTDPVMLFRDALAATLGPLDCLPIPDGKIHRFHVPGDRAGRRNGWYVLHLDVIAWGALGSWSTGEWKSWSSRHPADQREAQLITIRIEQARCQHEAEKRQRQQVAAVEAVDLWSVAEPADSGHPYLVSKGCQPHGLRQLGAELLVPLFVARQLVNLQRIHPEGTKRFLSGGRVTGAYSPIQAQGKPLEAGQLIYICEGWATGATLHEHNGAAVACAMNAGNLFAVGDRLRLAYPDNPLVMAGDDDRKTDAKGKGNPGRTAATKAANALGCKLVFPNWSGAEPLELSDFNDLRQWREAQQ</sequence>
<evidence type="ECO:0000313" key="3">
    <source>
        <dbReference type="EMBL" id="SDR90277.1"/>
    </source>
</evidence>
<feature type="region of interest" description="Disordered" evidence="1">
    <location>
        <begin position="241"/>
        <end position="260"/>
    </location>
</feature>
<keyword evidence="3" id="KW-0547">Nucleotide-binding</keyword>
<dbReference type="InterPro" id="IPR034154">
    <property type="entry name" value="TOPRIM_DnaG/twinkle"/>
</dbReference>
<organism evidence="3 4">
    <name type="scientific">Pseudomonas oryzae</name>
    <dbReference type="NCBI Taxonomy" id="1392877"/>
    <lineage>
        <taxon>Bacteria</taxon>
        <taxon>Pseudomonadati</taxon>
        <taxon>Pseudomonadota</taxon>
        <taxon>Gammaproteobacteria</taxon>
        <taxon>Pseudomonadales</taxon>
        <taxon>Pseudomonadaceae</taxon>
        <taxon>Pseudomonas</taxon>
    </lineage>
</organism>
<accession>A0A1H1MUC1</accession>
<feature type="compositionally biased region" description="Basic and acidic residues" evidence="1">
    <location>
        <begin position="243"/>
        <end position="252"/>
    </location>
</feature>
<gene>
    <name evidence="3" type="ORF">SAMN05216221_0613</name>
</gene>
<dbReference type="AlphaFoldDB" id="A0A1H1MUC1"/>
<evidence type="ECO:0000256" key="1">
    <source>
        <dbReference type="SAM" id="MobiDB-lite"/>
    </source>
</evidence>
<keyword evidence="3" id="KW-0067">ATP-binding</keyword>
<dbReference type="GO" id="GO:0004386">
    <property type="term" value="F:helicase activity"/>
    <property type="evidence" value="ECO:0007669"/>
    <property type="project" value="UniProtKB-KW"/>
</dbReference>
<name>A0A1H1MUC1_9PSED</name>
<dbReference type="Proteomes" id="UP000243359">
    <property type="component" value="Chromosome I"/>
</dbReference>
<keyword evidence="4" id="KW-1185">Reference proteome</keyword>
<dbReference type="CDD" id="cd01029">
    <property type="entry name" value="TOPRIM_primases"/>
    <property type="match status" value="1"/>
</dbReference>
<reference evidence="4" key="1">
    <citation type="submission" date="2016-10" db="EMBL/GenBank/DDBJ databases">
        <authorList>
            <person name="Varghese N."/>
            <person name="Submissions S."/>
        </authorList>
    </citation>
    <scope>NUCLEOTIDE SEQUENCE [LARGE SCALE GENOMIC DNA]</scope>
    <source>
        <strain evidence="4">KCTC 32247</strain>
    </source>
</reference>
<dbReference type="OrthoDB" id="9763644at2"/>
<dbReference type="STRING" id="1392877.SAMN05216221_0613"/>
<dbReference type="InterPro" id="IPR006171">
    <property type="entry name" value="TOPRIM_dom"/>
</dbReference>
<evidence type="ECO:0000259" key="2">
    <source>
        <dbReference type="Pfam" id="PF13362"/>
    </source>
</evidence>
<protein>
    <submittedName>
        <fullName evidence="3">Putative DNA primase/helicase</fullName>
    </submittedName>
</protein>
<feature type="domain" description="Toprim" evidence="2">
    <location>
        <begin position="193"/>
        <end position="293"/>
    </location>
</feature>
<dbReference type="RefSeq" id="WP_090347555.1">
    <property type="nucleotide sequence ID" value="NZ_LT629751.1"/>
</dbReference>
<proteinExistence type="predicted"/>
<evidence type="ECO:0000313" key="4">
    <source>
        <dbReference type="Proteomes" id="UP000243359"/>
    </source>
</evidence>
<dbReference type="EMBL" id="LT629751">
    <property type="protein sequence ID" value="SDR90277.1"/>
    <property type="molecule type" value="Genomic_DNA"/>
</dbReference>
<keyword evidence="3" id="KW-0378">Hydrolase</keyword>